<proteinExistence type="predicted"/>
<dbReference type="EMBL" id="BART01010343">
    <property type="protein sequence ID" value="GAG88071.1"/>
    <property type="molecule type" value="Genomic_DNA"/>
</dbReference>
<evidence type="ECO:0000313" key="1">
    <source>
        <dbReference type="EMBL" id="GAG88071.1"/>
    </source>
</evidence>
<protein>
    <submittedName>
        <fullName evidence="1">Uncharacterized protein</fullName>
    </submittedName>
</protein>
<accession>X1CV68</accession>
<sequence length="76" mass="8617">MMPKKNLIIKLGYSETLDKEIGTTTSLGDVLRTTVILNYFKDGDVSWLVDGRAYPLLEGNPFIKRILIFNLESVLQ</sequence>
<comment type="caution">
    <text evidence="1">The sequence shown here is derived from an EMBL/GenBank/DDBJ whole genome shotgun (WGS) entry which is preliminary data.</text>
</comment>
<gene>
    <name evidence="1" type="ORF">S01H4_22535</name>
</gene>
<dbReference type="SUPFAM" id="SSF53756">
    <property type="entry name" value="UDP-Glycosyltransferase/glycogen phosphorylase"/>
    <property type="match status" value="1"/>
</dbReference>
<dbReference type="Gene3D" id="3.40.50.2000">
    <property type="entry name" value="Glycogen Phosphorylase B"/>
    <property type="match status" value="1"/>
</dbReference>
<reference evidence="1" key="1">
    <citation type="journal article" date="2014" name="Front. Microbiol.">
        <title>High frequency of phylogenetically diverse reductive dehalogenase-homologous genes in deep subseafloor sedimentary metagenomes.</title>
        <authorList>
            <person name="Kawai M."/>
            <person name="Futagami T."/>
            <person name="Toyoda A."/>
            <person name="Takaki Y."/>
            <person name="Nishi S."/>
            <person name="Hori S."/>
            <person name="Arai W."/>
            <person name="Tsubouchi T."/>
            <person name="Morono Y."/>
            <person name="Uchiyama I."/>
            <person name="Ito T."/>
            <person name="Fujiyama A."/>
            <person name="Inagaki F."/>
            <person name="Takami H."/>
        </authorList>
    </citation>
    <scope>NUCLEOTIDE SEQUENCE</scope>
    <source>
        <strain evidence="1">Expedition CK06-06</strain>
    </source>
</reference>
<dbReference type="AlphaFoldDB" id="X1CV68"/>
<organism evidence="1">
    <name type="scientific">marine sediment metagenome</name>
    <dbReference type="NCBI Taxonomy" id="412755"/>
    <lineage>
        <taxon>unclassified sequences</taxon>
        <taxon>metagenomes</taxon>
        <taxon>ecological metagenomes</taxon>
    </lineage>
</organism>
<feature type="non-terminal residue" evidence="1">
    <location>
        <position position="76"/>
    </location>
</feature>
<name>X1CV68_9ZZZZ</name>